<proteinExistence type="predicted"/>
<dbReference type="Proteomes" id="UP001283361">
    <property type="component" value="Unassembled WGS sequence"/>
</dbReference>
<accession>A0AAE1ASJ5</accession>
<evidence type="ECO:0000313" key="1">
    <source>
        <dbReference type="EMBL" id="KAK3793009.1"/>
    </source>
</evidence>
<dbReference type="AlphaFoldDB" id="A0AAE1ASJ5"/>
<gene>
    <name evidence="1" type="ORF">RRG08_032271</name>
</gene>
<evidence type="ECO:0000313" key="2">
    <source>
        <dbReference type="Proteomes" id="UP001283361"/>
    </source>
</evidence>
<dbReference type="EMBL" id="JAWDGP010001294">
    <property type="protein sequence ID" value="KAK3793009.1"/>
    <property type="molecule type" value="Genomic_DNA"/>
</dbReference>
<comment type="caution">
    <text evidence="1">The sequence shown here is derived from an EMBL/GenBank/DDBJ whole genome shotgun (WGS) entry which is preliminary data.</text>
</comment>
<organism evidence="1 2">
    <name type="scientific">Elysia crispata</name>
    <name type="common">lettuce slug</name>
    <dbReference type="NCBI Taxonomy" id="231223"/>
    <lineage>
        <taxon>Eukaryota</taxon>
        <taxon>Metazoa</taxon>
        <taxon>Spiralia</taxon>
        <taxon>Lophotrochozoa</taxon>
        <taxon>Mollusca</taxon>
        <taxon>Gastropoda</taxon>
        <taxon>Heterobranchia</taxon>
        <taxon>Euthyneura</taxon>
        <taxon>Panpulmonata</taxon>
        <taxon>Sacoglossa</taxon>
        <taxon>Placobranchoidea</taxon>
        <taxon>Plakobranchidae</taxon>
        <taxon>Elysia</taxon>
    </lineage>
</organism>
<name>A0AAE1ASJ5_9GAST</name>
<protein>
    <submittedName>
        <fullName evidence="1">Uncharacterized protein</fullName>
    </submittedName>
</protein>
<reference evidence="1" key="1">
    <citation type="journal article" date="2023" name="G3 (Bethesda)">
        <title>A reference genome for the long-term kleptoplast-retaining sea slug Elysia crispata morphotype clarki.</title>
        <authorList>
            <person name="Eastman K.E."/>
            <person name="Pendleton A.L."/>
            <person name="Shaikh M.A."/>
            <person name="Suttiyut T."/>
            <person name="Ogas R."/>
            <person name="Tomko P."/>
            <person name="Gavelis G."/>
            <person name="Widhalm J.R."/>
            <person name="Wisecaver J.H."/>
        </authorList>
    </citation>
    <scope>NUCLEOTIDE SEQUENCE</scope>
    <source>
        <strain evidence="1">ECLA1</strain>
    </source>
</reference>
<sequence length="115" mass="12928">MLTGLFEVWQDETNPRHLAQCLFPSFRAGKAGKPFVACDNAGYRVCLCECNEIYPNSRPPPGPSMVYYRLQRASSFWLCQGHNTGSSQMAMIRTKESLDPKSEALTLGHRPYHCG</sequence>
<keyword evidence="2" id="KW-1185">Reference proteome</keyword>